<dbReference type="RefSeq" id="WP_063368663.1">
    <property type="nucleotide sequence ID" value="NZ_AUYC01000035.1"/>
</dbReference>
<proteinExistence type="predicted"/>
<dbReference type="PANTHER" id="PTHR43774">
    <property type="entry name" value="PEPTIDE METHIONINE SULFOXIDE REDUCTASE"/>
    <property type="match status" value="1"/>
</dbReference>
<evidence type="ECO:0000259" key="5">
    <source>
        <dbReference type="Pfam" id="PF01625"/>
    </source>
</evidence>
<dbReference type="InterPro" id="IPR002569">
    <property type="entry name" value="Met_Sox_Rdtase_MsrA_dom"/>
</dbReference>
<protein>
    <recommendedName>
        <fullName evidence="1">peptide-methionine (S)-S-oxide reductase</fullName>
        <ecNumber evidence="1">1.8.4.11</ecNumber>
    </recommendedName>
</protein>
<comment type="catalytic activity">
    <reaction evidence="3">
        <text>L-methionyl-[protein] + [thioredoxin]-disulfide + H2O = L-methionyl-(S)-S-oxide-[protein] + [thioredoxin]-dithiol</text>
        <dbReference type="Rhea" id="RHEA:14217"/>
        <dbReference type="Rhea" id="RHEA-COMP:10698"/>
        <dbReference type="Rhea" id="RHEA-COMP:10700"/>
        <dbReference type="Rhea" id="RHEA-COMP:12313"/>
        <dbReference type="Rhea" id="RHEA-COMP:12315"/>
        <dbReference type="ChEBI" id="CHEBI:15377"/>
        <dbReference type="ChEBI" id="CHEBI:16044"/>
        <dbReference type="ChEBI" id="CHEBI:29950"/>
        <dbReference type="ChEBI" id="CHEBI:44120"/>
        <dbReference type="ChEBI" id="CHEBI:50058"/>
        <dbReference type="EC" id="1.8.4.11"/>
    </reaction>
</comment>
<dbReference type="EC" id="1.8.4.11" evidence="1"/>
<gene>
    <name evidence="6" type="ORF">N473_20865</name>
</gene>
<comment type="catalytic activity">
    <reaction evidence="4">
        <text>[thioredoxin]-disulfide + L-methionine + H2O = L-methionine (S)-S-oxide + [thioredoxin]-dithiol</text>
        <dbReference type="Rhea" id="RHEA:19993"/>
        <dbReference type="Rhea" id="RHEA-COMP:10698"/>
        <dbReference type="Rhea" id="RHEA-COMP:10700"/>
        <dbReference type="ChEBI" id="CHEBI:15377"/>
        <dbReference type="ChEBI" id="CHEBI:29950"/>
        <dbReference type="ChEBI" id="CHEBI:50058"/>
        <dbReference type="ChEBI" id="CHEBI:57844"/>
        <dbReference type="ChEBI" id="CHEBI:58772"/>
        <dbReference type="EC" id="1.8.4.11"/>
    </reaction>
</comment>
<dbReference type="GO" id="GO:0008113">
    <property type="term" value="F:peptide-methionine (S)-S-oxide reductase activity"/>
    <property type="evidence" value="ECO:0007669"/>
    <property type="project" value="UniProtKB-EC"/>
</dbReference>
<dbReference type="Pfam" id="PF01625">
    <property type="entry name" value="PMSR"/>
    <property type="match status" value="1"/>
</dbReference>
<reference evidence="6 7" key="1">
    <citation type="submission" date="2013-07" db="EMBL/GenBank/DDBJ databases">
        <title>Comparative Genomic and Metabolomic Analysis of Twelve Strains of Pseudoalteromonas luteoviolacea.</title>
        <authorList>
            <person name="Vynne N.G."/>
            <person name="Mansson M."/>
            <person name="Gram L."/>
        </authorList>
    </citation>
    <scope>NUCLEOTIDE SEQUENCE [LARGE SCALE GENOMIC DNA]</scope>
    <source>
        <strain evidence="6 7">CPMOR-1</strain>
    </source>
</reference>
<name>A0A162C4K0_9GAMM</name>
<feature type="domain" description="Peptide methionine sulphoxide reductase MsrA" evidence="5">
    <location>
        <begin position="7"/>
        <end position="140"/>
    </location>
</feature>
<dbReference type="AlphaFoldDB" id="A0A162C4K0"/>
<accession>A0A162C4K0</accession>
<dbReference type="SUPFAM" id="SSF55068">
    <property type="entry name" value="Peptide methionine sulfoxide reductase"/>
    <property type="match status" value="1"/>
</dbReference>
<dbReference type="PATRIC" id="fig|1365248.3.peg.3243"/>
<sequence length="169" mass="19512">MSNKLGLGGSCYWCTEAIFRSIIGVKTVEQGWLNSFEDHISFSEGILIEFAPDMITLNDLVEIHLLTHSSTSNHSRRDKYRSAVYCQNIEQQKEVEGIIATLQGEFEQPIITRSLLINEFKLSSEYYQDYFYTAPKRPFCQNIIAPKLVKLMEKFKYKVNSEQVNKAIN</sequence>
<evidence type="ECO:0000256" key="3">
    <source>
        <dbReference type="ARBA" id="ARBA00047806"/>
    </source>
</evidence>
<comment type="caution">
    <text evidence="6">The sequence shown here is derived from an EMBL/GenBank/DDBJ whole genome shotgun (WGS) entry which is preliminary data.</text>
</comment>
<dbReference type="PANTHER" id="PTHR43774:SF1">
    <property type="entry name" value="PEPTIDE METHIONINE SULFOXIDE REDUCTASE MSRA 2"/>
    <property type="match status" value="1"/>
</dbReference>
<dbReference type="EMBL" id="AUYC01000035">
    <property type="protein sequence ID" value="KZN61997.1"/>
    <property type="molecule type" value="Genomic_DNA"/>
</dbReference>
<dbReference type="Gene3D" id="3.30.1060.10">
    <property type="entry name" value="Peptide methionine sulphoxide reductase MsrA"/>
    <property type="match status" value="1"/>
</dbReference>
<evidence type="ECO:0000256" key="4">
    <source>
        <dbReference type="ARBA" id="ARBA00048782"/>
    </source>
</evidence>
<evidence type="ECO:0000256" key="1">
    <source>
        <dbReference type="ARBA" id="ARBA00012502"/>
    </source>
</evidence>
<keyword evidence="2" id="KW-0560">Oxidoreductase</keyword>
<evidence type="ECO:0000313" key="6">
    <source>
        <dbReference type="EMBL" id="KZN61997.1"/>
    </source>
</evidence>
<dbReference type="InterPro" id="IPR036509">
    <property type="entry name" value="Met_Sox_Rdtase_MsrA_sf"/>
</dbReference>
<evidence type="ECO:0000256" key="2">
    <source>
        <dbReference type="ARBA" id="ARBA00023002"/>
    </source>
</evidence>
<organism evidence="6 7">
    <name type="scientific">Pseudoalteromonas luteoviolacea CPMOR-1</name>
    <dbReference type="NCBI Taxonomy" id="1365248"/>
    <lineage>
        <taxon>Bacteria</taxon>
        <taxon>Pseudomonadati</taxon>
        <taxon>Pseudomonadota</taxon>
        <taxon>Gammaproteobacteria</taxon>
        <taxon>Alteromonadales</taxon>
        <taxon>Pseudoalteromonadaceae</taxon>
        <taxon>Pseudoalteromonas</taxon>
    </lineage>
</organism>
<evidence type="ECO:0000313" key="7">
    <source>
        <dbReference type="Proteomes" id="UP000076486"/>
    </source>
</evidence>
<dbReference type="Proteomes" id="UP000076486">
    <property type="component" value="Unassembled WGS sequence"/>
</dbReference>